<keyword evidence="2" id="KW-1185">Reference proteome</keyword>
<feature type="non-terminal residue" evidence="1">
    <location>
        <position position="1"/>
    </location>
</feature>
<gene>
    <name evidence="1" type="ORF">QAD02_005889</name>
</gene>
<evidence type="ECO:0000313" key="1">
    <source>
        <dbReference type="EMBL" id="KAJ8664227.1"/>
    </source>
</evidence>
<protein>
    <submittedName>
        <fullName evidence="1">Uncharacterized protein</fullName>
    </submittedName>
</protein>
<proteinExistence type="predicted"/>
<organism evidence="1 2">
    <name type="scientific">Eretmocerus hayati</name>
    <dbReference type="NCBI Taxonomy" id="131215"/>
    <lineage>
        <taxon>Eukaryota</taxon>
        <taxon>Metazoa</taxon>
        <taxon>Ecdysozoa</taxon>
        <taxon>Arthropoda</taxon>
        <taxon>Hexapoda</taxon>
        <taxon>Insecta</taxon>
        <taxon>Pterygota</taxon>
        <taxon>Neoptera</taxon>
        <taxon>Endopterygota</taxon>
        <taxon>Hymenoptera</taxon>
        <taxon>Apocrita</taxon>
        <taxon>Proctotrupomorpha</taxon>
        <taxon>Chalcidoidea</taxon>
        <taxon>Aphelinidae</taxon>
        <taxon>Aphelininae</taxon>
        <taxon>Eretmocerus</taxon>
    </lineage>
</organism>
<dbReference type="Proteomes" id="UP001239111">
    <property type="component" value="Chromosome 4"/>
</dbReference>
<sequence>KYQEKVCTSHVCNATAASILDAMDMKSHPCDDFYQYACGNYMKNRTIPKDKSRIDTIHELNDKILTQLKGSISKGKKKGDPLAFKKLFAYYKICSDNGKIENNSEKELRRLFRGLGGWPVLERNWNETDFDWRKTMYKFRESGLKSDMFINVKVTRDFEHNKKNSIYLTETSPRLFPSILARNFSSQEMQAYFEYMVNFAETLGASRRDAEKDLRESLNFEVKLAELRIQAASGNTSRLYHQESIANLQQLYPDVSWQEYLTIMLGSPRHIQSSDSINIRGLHFLDSFFKLLKETPTRVLANYAFWNAAAELAGRLSLRLRRLESDFLTVYRGGLALELEPRWSLCVRLAQKRLPMLASSLYIRRHFDGKARKKVIEIVRFVKQSIRLTLENASWMGNDTRLAALEKLEAMQSFIAYPEELLDNKLLDRFYDDLEIETRSFLETELSTIAFNFKLDELKFEQAINKTDWVDEFGNAAAINAFYSPIENAIAVLAGMLQGAYFDAGNPEYFNFAGIGSIIGHEMMHGFDANGRRYDKRGDIVNWWDLVSEDKFRRSARCYIDQYRNYGLLKNISSNAMASQSENIADNAGLKQAYLAYKLWSSEKHSKRPKILPGLDNLTSDQTFWLAHASSLCVKQIPGFHPAGPHAPNQLRVLVPLVNSVDFSHDFGCPLGSPMNPQIKCFLW</sequence>
<dbReference type="EMBL" id="CM056744">
    <property type="protein sequence ID" value="KAJ8664227.1"/>
    <property type="molecule type" value="Genomic_DNA"/>
</dbReference>
<name>A0ACC2N1K2_9HYME</name>
<accession>A0ACC2N1K2</accession>
<reference evidence="1" key="1">
    <citation type="submission" date="2023-04" db="EMBL/GenBank/DDBJ databases">
        <title>A chromosome-level genome assembly of the parasitoid wasp Eretmocerus hayati.</title>
        <authorList>
            <person name="Zhong Y."/>
            <person name="Liu S."/>
            <person name="Liu Y."/>
        </authorList>
    </citation>
    <scope>NUCLEOTIDE SEQUENCE</scope>
    <source>
        <strain evidence="1">ZJU_SS_LIU_2023</strain>
    </source>
</reference>
<evidence type="ECO:0000313" key="2">
    <source>
        <dbReference type="Proteomes" id="UP001239111"/>
    </source>
</evidence>
<comment type="caution">
    <text evidence="1">The sequence shown here is derived from an EMBL/GenBank/DDBJ whole genome shotgun (WGS) entry which is preliminary data.</text>
</comment>